<accession>A0A0H2XBX2</accession>
<proteinExistence type="predicted"/>
<dbReference type="KEGG" id="xcb:XC_3260"/>
<dbReference type="HOGENOM" id="CLU_1643037_0_0_6"/>
<evidence type="ECO:0000256" key="1">
    <source>
        <dbReference type="SAM" id="MobiDB-lite"/>
    </source>
</evidence>
<dbReference type="AlphaFoldDB" id="A0A0H2XBX2"/>
<name>A0A0H2XBX2_XANC8</name>
<organism evidence="2 3">
    <name type="scientific">Xanthomonas campestris pv. campestris (strain 8004)</name>
    <dbReference type="NCBI Taxonomy" id="314565"/>
    <lineage>
        <taxon>Bacteria</taxon>
        <taxon>Pseudomonadati</taxon>
        <taxon>Pseudomonadota</taxon>
        <taxon>Gammaproteobacteria</taxon>
        <taxon>Lysobacterales</taxon>
        <taxon>Lysobacteraceae</taxon>
        <taxon>Xanthomonas</taxon>
    </lineage>
</organism>
<evidence type="ECO:0000313" key="3">
    <source>
        <dbReference type="Proteomes" id="UP000000420"/>
    </source>
</evidence>
<protein>
    <submittedName>
        <fullName evidence="2">Uncharacterized protein</fullName>
    </submittedName>
</protein>
<sequence length="161" mass="17949">MCDSRCRCRSGFACICSANRRRSAAAIPQTLLRPCRSLLLLLHPVALKRAEHRSCAGPKRRPFLSAASLGAVPRVARSTGHRCSFTAPHRTGSRRRQRFWFLLPRQKELAPQARKLCTCLLHASYSCCSGGCPTARHHSKVQTPKSRPPPVPLLGKNWMRA</sequence>
<gene>
    <name evidence="2" type="ordered locus">XC_3260</name>
</gene>
<dbReference type="EMBL" id="CP000050">
    <property type="protein sequence ID" value="AAY50304.1"/>
    <property type="molecule type" value="Genomic_DNA"/>
</dbReference>
<feature type="region of interest" description="Disordered" evidence="1">
    <location>
        <begin position="137"/>
        <end position="161"/>
    </location>
</feature>
<reference evidence="2 3" key="1">
    <citation type="journal article" date="2005" name="Genome Res.">
        <title>Comparative and functional genomic analyses of the pathogenicity of phytopathogen Xanthomonas campestris pv. campestris.</title>
        <authorList>
            <person name="Qian W."/>
            <person name="Jia Y."/>
            <person name="Ren S.X."/>
            <person name="He Y.Q."/>
            <person name="Feng J.X."/>
            <person name="Lu L.F."/>
            <person name="Sun Q."/>
            <person name="Ying G."/>
            <person name="Tang D.J."/>
            <person name="Tang H."/>
            <person name="Wu W."/>
            <person name="Hao P."/>
            <person name="Wang L."/>
            <person name="Jiang B.L."/>
            <person name="Zeng S."/>
            <person name="Gu W.Y."/>
            <person name="Lu G."/>
            <person name="Rong L."/>
            <person name="Tian Y."/>
            <person name="Yao Z."/>
            <person name="Fu G."/>
            <person name="Chen B."/>
            <person name="Fang R."/>
            <person name="Qiang B."/>
            <person name="Chen Z."/>
            <person name="Zhao G.P."/>
            <person name="Tang J.L."/>
            <person name="He C."/>
        </authorList>
    </citation>
    <scope>NUCLEOTIDE SEQUENCE [LARGE SCALE GENOMIC DNA]</scope>
    <source>
        <strain evidence="2 3">8004</strain>
    </source>
</reference>
<evidence type="ECO:0000313" key="2">
    <source>
        <dbReference type="EMBL" id="AAY50304.1"/>
    </source>
</evidence>
<dbReference type="Proteomes" id="UP000000420">
    <property type="component" value="Chromosome"/>
</dbReference>